<evidence type="ECO:0000313" key="5">
    <source>
        <dbReference type="EMBL" id="KAK2561736.1"/>
    </source>
</evidence>
<dbReference type="GO" id="GO:0046983">
    <property type="term" value="F:protein dimerization activity"/>
    <property type="evidence" value="ECO:0007669"/>
    <property type="project" value="InterPro"/>
</dbReference>
<dbReference type="InterPro" id="IPR008906">
    <property type="entry name" value="HATC_C_dom"/>
</dbReference>
<name>A0AAD9V598_ACRCE</name>
<comment type="caution">
    <text evidence="5">The sequence shown here is derived from an EMBL/GenBank/DDBJ whole genome shotgun (WGS) entry which is preliminary data.</text>
</comment>
<evidence type="ECO:0000256" key="3">
    <source>
        <dbReference type="SAM" id="SignalP"/>
    </source>
</evidence>
<keyword evidence="6" id="KW-1185">Reference proteome</keyword>
<feature type="signal peptide" evidence="3">
    <location>
        <begin position="1"/>
        <end position="26"/>
    </location>
</feature>
<accession>A0AAD9V598</accession>
<dbReference type="Pfam" id="PF03564">
    <property type="entry name" value="DUF1759"/>
    <property type="match status" value="1"/>
</dbReference>
<dbReference type="Proteomes" id="UP001249851">
    <property type="component" value="Unassembled WGS sequence"/>
</dbReference>
<reference evidence="5" key="1">
    <citation type="journal article" date="2023" name="G3 (Bethesda)">
        <title>Whole genome assembly and annotation of the endangered Caribbean coral Acropora cervicornis.</title>
        <authorList>
            <person name="Selwyn J.D."/>
            <person name="Vollmer S.V."/>
        </authorList>
    </citation>
    <scope>NUCLEOTIDE SEQUENCE</scope>
    <source>
        <strain evidence="5">K2</strain>
    </source>
</reference>
<keyword evidence="3" id="KW-0732">Signal</keyword>
<evidence type="ECO:0000259" key="4">
    <source>
        <dbReference type="Pfam" id="PF05699"/>
    </source>
</evidence>
<gene>
    <name evidence="5" type="ORF">P5673_015112</name>
</gene>
<feature type="domain" description="HAT C-terminal dimerisation" evidence="4">
    <location>
        <begin position="81"/>
        <end position="115"/>
    </location>
</feature>
<sequence>MCIEEQFWPSAKVATSLLGLIPSVLCSRNVNLNVAVKTYNDDLLSPKLFEMELTRWRSQYSAMEPQLRPASPAVPIKEGDAALFPNISILLQIACSIPVTSCECERSTSTLRRLTNYMCIDGKRSLVPSCAFAHSIHYSCGLGHCSRLLCSATPPSTSTGKSSAITDHDASVALLLNEKQPHVSSGESPIYQGKPPPCKICIKSQSGILYERLESLERSRRGHLASITRVCNKLDESVKDFSNVVKVRTLQTQLNTAWEQYCACCDKYANLLDTACEKYQSVLSDCAAQRSRVRVYNDKIEQFVVGAAEFYNSQVSEDVKLSKELSSPESVKSGKSYASRLSVSSSKAREARVQAARAALMQQQAEERSRKSIELEAKRIEMEIKRTQMELQHKLELTKLEAENEVVAAKDQAQLAKLDALLAEQEISELNYEQEGIKWSPELEVHGRENQLQLLQLPIVSLPSVITSSSTLASAPMANPPLTSTPAAEDPATTDRVYTNRGVCFSEPPKAPKPQLKAGSARDMSKLAEAHCHNQIQSQPLISVTSTSSTVTPGVSNANVSNANMNESLAAIMSSMERISASHDLPHVRVQKFDGSPQDYPAFRQRFKQLVETKPLDDAVKMTRLLQFLEGPALIAVQRYEPLPGGLARALKTLEDRFGQPFQVVRASVESLTKGPVIQANDKESLQQYADMAQVTYDTLESVGYLSEMNADNLEKVIM</sequence>
<feature type="coiled-coil region" evidence="1">
    <location>
        <begin position="370"/>
        <end position="419"/>
    </location>
</feature>
<dbReference type="InterPro" id="IPR005312">
    <property type="entry name" value="DUF1759"/>
</dbReference>
<reference evidence="5" key="2">
    <citation type="journal article" date="2023" name="Science">
        <title>Genomic signatures of disease resistance in endangered staghorn corals.</title>
        <authorList>
            <person name="Vollmer S.V."/>
            <person name="Selwyn J.D."/>
            <person name="Despard B.A."/>
            <person name="Roesel C.L."/>
        </authorList>
    </citation>
    <scope>NUCLEOTIDE SEQUENCE</scope>
    <source>
        <strain evidence="5">K2</strain>
    </source>
</reference>
<evidence type="ECO:0000313" key="6">
    <source>
        <dbReference type="Proteomes" id="UP001249851"/>
    </source>
</evidence>
<dbReference type="PANTHER" id="PTHR47331">
    <property type="entry name" value="PHD-TYPE DOMAIN-CONTAINING PROTEIN"/>
    <property type="match status" value="1"/>
</dbReference>
<evidence type="ECO:0000256" key="2">
    <source>
        <dbReference type="SAM" id="MobiDB-lite"/>
    </source>
</evidence>
<keyword evidence="1" id="KW-0175">Coiled coil</keyword>
<feature type="chain" id="PRO_5042081428" description="HAT C-terminal dimerisation domain-containing protein" evidence="3">
    <location>
        <begin position="27"/>
        <end position="719"/>
    </location>
</feature>
<organism evidence="5 6">
    <name type="scientific">Acropora cervicornis</name>
    <name type="common">Staghorn coral</name>
    <dbReference type="NCBI Taxonomy" id="6130"/>
    <lineage>
        <taxon>Eukaryota</taxon>
        <taxon>Metazoa</taxon>
        <taxon>Cnidaria</taxon>
        <taxon>Anthozoa</taxon>
        <taxon>Hexacorallia</taxon>
        <taxon>Scleractinia</taxon>
        <taxon>Astrocoeniina</taxon>
        <taxon>Acroporidae</taxon>
        <taxon>Acropora</taxon>
    </lineage>
</organism>
<dbReference type="EMBL" id="JARQWQ010000031">
    <property type="protein sequence ID" value="KAK2561736.1"/>
    <property type="molecule type" value="Genomic_DNA"/>
</dbReference>
<dbReference type="Pfam" id="PF05699">
    <property type="entry name" value="Dimer_Tnp_hAT"/>
    <property type="match status" value="1"/>
</dbReference>
<proteinExistence type="predicted"/>
<dbReference type="AlphaFoldDB" id="A0AAD9V598"/>
<feature type="region of interest" description="Disordered" evidence="2">
    <location>
        <begin position="472"/>
        <end position="493"/>
    </location>
</feature>
<evidence type="ECO:0000256" key="1">
    <source>
        <dbReference type="SAM" id="Coils"/>
    </source>
</evidence>
<protein>
    <recommendedName>
        <fullName evidence="4">HAT C-terminal dimerisation domain-containing protein</fullName>
    </recommendedName>
</protein>